<dbReference type="GO" id="GO:0008270">
    <property type="term" value="F:zinc ion binding"/>
    <property type="evidence" value="ECO:0007669"/>
    <property type="project" value="UniProtKB-KW"/>
</dbReference>
<evidence type="ECO:0000259" key="11">
    <source>
        <dbReference type="PROSITE" id="PS50089"/>
    </source>
</evidence>
<feature type="compositionally biased region" description="Polar residues" evidence="10">
    <location>
        <begin position="376"/>
        <end position="392"/>
    </location>
</feature>
<feature type="region of interest" description="Disordered" evidence="10">
    <location>
        <begin position="336"/>
        <end position="401"/>
    </location>
</feature>
<dbReference type="PANTHER" id="PTHR45931">
    <property type="entry name" value="SI:CH211-59O9.10"/>
    <property type="match status" value="1"/>
</dbReference>
<dbReference type="Pfam" id="PF14369">
    <property type="entry name" value="Zn_ribbon_19"/>
    <property type="match status" value="1"/>
</dbReference>
<dbReference type="SMART" id="SM00184">
    <property type="entry name" value="RING"/>
    <property type="match status" value="1"/>
</dbReference>
<evidence type="ECO:0000256" key="10">
    <source>
        <dbReference type="SAM" id="MobiDB-lite"/>
    </source>
</evidence>
<dbReference type="SUPFAM" id="SSF57850">
    <property type="entry name" value="RING/U-box"/>
    <property type="match status" value="1"/>
</dbReference>
<evidence type="ECO:0000256" key="5">
    <source>
        <dbReference type="ARBA" id="ARBA00022723"/>
    </source>
</evidence>
<evidence type="ECO:0000256" key="8">
    <source>
        <dbReference type="ARBA" id="ARBA00022833"/>
    </source>
</evidence>
<dbReference type="InterPro" id="IPR051834">
    <property type="entry name" value="RING_finger_E3_ligase"/>
</dbReference>
<feature type="region of interest" description="Disordered" evidence="10">
    <location>
        <begin position="119"/>
        <end position="161"/>
    </location>
</feature>
<feature type="non-terminal residue" evidence="12">
    <location>
        <position position="1"/>
    </location>
</feature>
<dbReference type="FunFam" id="3.30.40.10:FF:000069">
    <property type="entry name" value="E3 ubiquitin-protein ligase RNF115"/>
    <property type="match status" value="1"/>
</dbReference>
<dbReference type="InterPro" id="IPR013083">
    <property type="entry name" value="Znf_RING/FYVE/PHD"/>
</dbReference>
<evidence type="ECO:0000313" key="12">
    <source>
        <dbReference type="EMBL" id="JAA64261.1"/>
    </source>
</evidence>
<dbReference type="EC" id="2.3.2.27" evidence="3"/>
<keyword evidence="6 9" id="KW-0863">Zinc-finger</keyword>
<proteinExistence type="evidence at transcript level"/>
<sequence length="401" mass="43567">WRNRKWVITCRCRPITFQTKTCGIKCVEGPSMDRNMAEAAVETPAVRFFCHKCNQEINPVLPDYICPRCQSGFIEELAQGPPEHSIEDSDDDLDHAAQFRELWNSTIMDVLRRLDRGPGGVVEDNLSPDAPSSSASDSMMRRRSPGRAGRRPHPDSQGRQPLEGIIHQIFANLTGTTGFISNQGLPVLVNLHGNPGDYAWGRGGLDAVITQLLNQLDGTGPPPLAKDKIEQIPTVKIVQEQVDKLLQCTVCMEEFKTGEQVKRLPCQHHFHPDCIVPWLELHGTCPICRKLLSEEAGQESTSAAGSSSGSGASRAAGPRSQSNDAAMAALLRMHAATPRGARSSHQPPPAASSSSSSSSASSQPPTSRARRQSPANSTTSRRGSHPGGNQYSVYDFNDECD</sequence>
<feature type="region of interest" description="Disordered" evidence="10">
    <location>
        <begin position="299"/>
        <end position="322"/>
    </location>
</feature>
<feature type="compositionally biased region" description="Basic residues" evidence="10">
    <location>
        <begin position="141"/>
        <end position="151"/>
    </location>
</feature>
<dbReference type="GO" id="GO:0005634">
    <property type="term" value="C:nucleus"/>
    <property type="evidence" value="ECO:0007669"/>
    <property type="project" value="TreeGrafter"/>
</dbReference>
<protein>
    <recommendedName>
        <fullName evidence="3">RING-type E3 ubiquitin transferase</fullName>
        <ecNumber evidence="3">2.3.2.27</ecNumber>
    </recommendedName>
</protein>
<organism evidence="12">
    <name type="scientific">Rhipicephalus pulchellus</name>
    <name type="common">Yellow backed tick</name>
    <name type="synonym">Dermacentor pulchellus</name>
    <dbReference type="NCBI Taxonomy" id="72859"/>
    <lineage>
        <taxon>Eukaryota</taxon>
        <taxon>Metazoa</taxon>
        <taxon>Ecdysozoa</taxon>
        <taxon>Arthropoda</taxon>
        <taxon>Chelicerata</taxon>
        <taxon>Arachnida</taxon>
        <taxon>Acari</taxon>
        <taxon>Parasitiformes</taxon>
        <taxon>Ixodida</taxon>
        <taxon>Ixodoidea</taxon>
        <taxon>Ixodidae</taxon>
        <taxon>Rhipicephalinae</taxon>
        <taxon>Rhipicephalus</taxon>
        <taxon>Rhipicephalus</taxon>
    </lineage>
</organism>
<comment type="catalytic activity">
    <reaction evidence="1">
        <text>S-ubiquitinyl-[E2 ubiquitin-conjugating enzyme]-L-cysteine + [acceptor protein]-L-lysine = [E2 ubiquitin-conjugating enzyme]-L-cysteine + N(6)-ubiquitinyl-[acceptor protein]-L-lysine.</text>
        <dbReference type="EC" id="2.3.2.27"/>
    </reaction>
</comment>
<dbReference type="InterPro" id="IPR001841">
    <property type="entry name" value="Znf_RING"/>
</dbReference>
<feature type="domain" description="RING-type" evidence="11">
    <location>
        <begin position="248"/>
        <end position="289"/>
    </location>
</feature>
<dbReference type="PANTHER" id="PTHR45931:SF3">
    <property type="entry name" value="RING ZINC FINGER-CONTAINING PROTEIN"/>
    <property type="match status" value="1"/>
</dbReference>
<dbReference type="Pfam" id="PF13639">
    <property type="entry name" value="zf-RING_2"/>
    <property type="match status" value="1"/>
</dbReference>
<dbReference type="GO" id="GO:0000209">
    <property type="term" value="P:protein polyubiquitination"/>
    <property type="evidence" value="ECO:0007669"/>
    <property type="project" value="UniProtKB-ARBA"/>
</dbReference>
<keyword evidence="5" id="KW-0479">Metal-binding</keyword>
<keyword evidence="4" id="KW-0808">Transferase</keyword>
<evidence type="ECO:0000256" key="2">
    <source>
        <dbReference type="ARBA" id="ARBA00004906"/>
    </source>
</evidence>
<comment type="pathway">
    <text evidence="2">Protein modification; protein ubiquitination.</text>
</comment>
<dbReference type="GO" id="GO:0006511">
    <property type="term" value="P:ubiquitin-dependent protein catabolic process"/>
    <property type="evidence" value="ECO:0007669"/>
    <property type="project" value="TreeGrafter"/>
</dbReference>
<dbReference type="CDD" id="cd16667">
    <property type="entry name" value="RING-H2_RNF126-like"/>
    <property type="match status" value="1"/>
</dbReference>
<keyword evidence="7" id="KW-0833">Ubl conjugation pathway</keyword>
<dbReference type="GO" id="GO:0061630">
    <property type="term" value="F:ubiquitin protein ligase activity"/>
    <property type="evidence" value="ECO:0007669"/>
    <property type="project" value="UniProtKB-EC"/>
</dbReference>
<dbReference type="InterPro" id="IPR039525">
    <property type="entry name" value="RNF126-like_zinc-ribbon"/>
</dbReference>
<evidence type="ECO:0000256" key="7">
    <source>
        <dbReference type="ARBA" id="ARBA00022786"/>
    </source>
</evidence>
<name>L7MJ79_RHIPC</name>
<feature type="compositionally biased region" description="Low complexity" evidence="10">
    <location>
        <begin position="336"/>
        <end position="375"/>
    </location>
</feature>
<dbReference type="AlphaFoldDB" id="L7MJ79"/>
<keyword evidence="8" id="KW-0862">Zinc</keyword>
<dbReference type="PROSITE" id="PS50089">
    <property type="entry name" value="ZF_RING_2"/>
    <property type="match status" value="1"/>
</dbReference>
<evidence type="ECO:0000256" key="9">
    <source>
        <dbReference type="PROSITE-ProRule" id="PRU00175"/>
    </source>
</evidence>
<accession>L7MJ79</accession>
<evidence type="ECO:0000256" key="4">
    <source>
        <dbReference type="ARBA" id="ARBA00022679"/>
    </source>
</evidence>
<evidence type="ECO:0000256" key="3">
    <source>
        <dbReference type="ARBA" id="ARBA00012483"/>
    </source>
</evidence>
<evidence type="ECO:0000256" key="6">
    <source>
        <dbReference type="ARBA" id="ARBA00022771"/>
    </source>
</evidence>
<dbReference type="Gene3D" id="3.30.40.10">
    <property type="entry name" value="Zinc/RING finger domain, C3HC4 (zinc finger)"/>
    <property type="match status" value="1"/>
</dbReference>
<dbReference type="EMBL" id="GACK01000773">
    <property type="protein sequence ID" value="JAA64261.1"/>
    <property type="molecule type" value="mRNA"/>
</dbReference>
<reference evidence="12" key="1">
    <citation type="submission" date="2012-11" db="EMBL/GenBank/DDBJ databases">
        <authorList>
            <person name="Lucero-Rivera Y.E."/>
            <person name="Tovar-Ramirez D."/>
        </authorList>
    </citation>
    <scope>NUCLEOTIDE SEQUENCE</scope>
    <source>
        <tissue evidence="12">Salivary gland</tissue>
    </source>
</reference>
<feature type="compositionally biased region" description="Low complexity" evidence="10">
    <location>
        <begin position="127"/>
        <end position="138"/>
    </location>
</feature>
<reference evidence="12" key="2">
    <citation type="journal article" date="2015" name="J. Proteomics">
        <title>Sexual differences in the sialomes of the zebra tick, Rhipicephalus pulchellus.</title>
        <authorList>
            <person name="Tan A.W."/>
            <person name="Francischetti I.M."/>
            <person name="Slovak M."/>
            <person name="Kini R.M."/>
            <person name="Ribeiro J.M."/>
        </authorList>
    </citation>
    <scope>NUCLEOTIDE SEQUENCE</scope>
    <source>
        <tissue evidence="12">Salivary gland</tissue>
    </source>
</reference>
<evidence type="ECO:0000256" key="1">
    <source>
        <dbReference type="ARBA" id="ARBA00000900"/>
    </source>
</evidence>